<dbReference type="RefSeq" id="WP_188599037.1">
    <property type="nucleotide sequence ID" value="NZ_BMJW01000002.1"/>
</dbReference>
<dbReference type="EMBL" id="BMJW01000002">
    <property type="protein sequence ID" value="GGH00299.1"/>
    <property type="molecule type" value="Genomic_DNA"/>
</dbReference>
<reference evidence="1" key="1">
    <citation type="journal article" date="2014" name="Int. J. Syst. Evol. Microbiol.">
        <title>Complete genome sequence of Corynebacterium casei LMG S-19264T (=DSM 44701T), isolated from a smear-ripened cheese.</title>
        <authorList>
            <consortium name="US DOE Joint Genome Institute (JGI-PGF)"/>
            <person name="Walter F."/>
            <person name="Albersmeier A."/>
            <person name="Kalinowski J."/>
            <person name="Ruckert C."/>
        </authorList>
    </citation>
    <scope>NUCLEOTIDE SEQUENCE</scope>
    <source>
        <strain evidence="1">CGMCC 1.15763</strain>
    </source>
</reference>
<accession>A0A917I1I6</accession>
<evidence type="ECO:0000313" key="1">
    <source>
        <dbReference type="EMBL" id="GGH00299.1"/>
    </source>
</evidence>
<proteinExistence type="predicted"/>
<dbReference type="InterPro" id="IPR054207">
    <property type="entry name" value="DUF6913"/>
</dbReference>
<keyword evidence="2" id="KW-1185">Reference proteome</keyword>
<comment type="caution">
    <text evidence="1">The sequence shown here is derived from an EMBL/GenBank/DDBJ whole genome shotgun (WGS) entry which is preliminary data.</text>
</comment>
<dbReference type="AlphaFoldDB" id="A0A917I1I6"/>
<dbReference type="Proteomes" id="UP000633278">
    <property type="component" value="Unassembled WGS sequence"/>
</dbReference>
<reference evidence="1" key="2">
    <citation type="submission" date="2020-09" db="EMBL/GenBank/DDBJ databases">
        <authorList>
            <person name="Sun Q."/>
            <person name="Zhou Y."/>
        </authorList>
    </citation>
    <scope>NUCLEOTIDE SEQUENCE</scope>
    <source>
        <strain evidence="1">CGMCC 1.15763</strain>
    </source>
</reference>
<name>A0A917I1I6_9FLAO</name>
<gene>
    <name evidence="1" type="ORF">GCM10011416_18450</name>
</gene>
<protein>
    <submittedName>
        <fullName evidence="1">Uncharacterized protein</fullName>
    </submittedName>
</protein>
<organism evidence="1 2">
    <name type="scientific">Polaribacter pacificus</name>
    <dbReference type="NCBI Taxonomy" id="1775173"/>
    <lineage>
        <taxon>Bacteria</taxon>
        <taxon>Pseudomonadati</taxon>
        <taxon>Bacteroidota</taxon>
        <taxon>Flavobacteriia</taxon>
        <taxon>Flavobacteriales</taxon>
        <taxon>Flavobacteriaceae</taxon>
    </lineage>
</organism>
<sequence length="172" mass="19990">MGFLKFKEQSIRKKFEKQLQTALQNHTTSAKQVQKVGILAFDELSSVIDITRLLEEGLENAKHFHLFSYRPYDKNAPKSYKHFSEKDINRRGEFTDPSIQQFLETPFDILIGFYNHSNLYLEMATLQSKAMFKIGFAGVNDQLFDLVISENPLKTESFISEIVKYLTLLKKI</sequence>
<evidence type="ECO:0000313" key="2">
    <source>
        <dbReference type="Proteomes" id="UP000633278"/>
    </source>
</evidence>
<dbReference type="Pfam" id="PF21857">
    <property type="entry name" value="DUF6913"/>
    <property type="match status" value="1"/>
</dbReference>